<dbReference type="GO" id="GO:0006508">
    <property type="term" value="P:proteolysis"/>
    <property type="evidence" value="ECO:0007669"/>
    <property type="project" value="InterPro"/>
</dbReference>
<dbReference type="InterPro" id="IPR012338">
    <property type="entry name" value="Beta-lactam/transpept-like"/>
</dbReference>
<name>A0A4V2G4M3_9BACT</name>
<evidence type="ECO:0000256" key="2">
    <source>
        <dbReference type="ARBA" id="ARBA00022801"/>
    </source>
</evidence>
<dbReference type="Proteomes" id="UP000292958">
    <property type="component" value="Unassembled WGS sequence"/>
</dbReference>
<dbReference type="PANTHER" id="PTHR30023:SF0">
    <property type="entry name" value="PENICILLIN-SENSITIVE CARBOXYPEPTIDASE A"/>
    <property type="match status" value="1"/>
</dbReference>
<dbReference type="Pfam" id="PF02113">
    <property type="entry name" value="Peptidase_S13"/>
    <property type="match status" value="2"/>
</dbReference>
<reference evidence="3 4" key="1">
    <citation type="submission" date="2019-02" db="EMBL/GenBank/DDBJ databases">
        <title>Genomic Encyclopedia of Archaeal and Bacterial Type Strains, Phase II (KMG-II): from individual species to whole genera.</title>
        <authorList>
            <person name="Goeker M."/>
        </authorList>
    </citation>
    <scope>NUCLEOTIDE SEQUENCE [LARGE SCALE GENOMIC DNA]</scope>
    <source>
        <strain evidence="3 4">DSM 18101</strain>
    </source>
</reference>
<dbReference type="AlphaFoldDB" id="A0A4V2G4M3"/>
<dbReference type="RefSeq" id="WP_242617950.1">
    <property type="nucleotide sequence ID" value="NZ_SHKW01000001.1"/>
</dbReference>
<sequence>MRMLDFANMKTMYGVVAVAALAIVTAAPVPAQKRGAKADVSAKAGRAKEDSKLAREIEAVLADPAVARAHWGIKVTAMDGTPVYSLNEGQLFQPASNTKMFTTATALALLGANATFQTKVVTRGAFSTPGRLVGDVVLVGGGDANLSGREIPYVPPAMRPRVTPGQQPPPGPPALRYLEEMADQVAKTGLKVINGDVVGDDTLYPWEPYPQDWSIDDSVWGYGAPVSALTINDSQLKVTVTPGSGPGSPASVTIDPIAPYYTVDSTALTTGPATSGAHVQMERALGSKVLRIYGSIAVDAHPDEEEVAIHDPAEYAASALKSMLEARGILVTGVARAKHRISSDSRGFLQASHEPVLVIDWAKTYPPAVASFRCVNDCGSATETILGQHTSPPLIEDMVVTNKVSQNLHAEMFLHNVGAAVLNDGSTVNGVRVVRAFLTARAGIDPEDFVFFDGSGLSGHDLVAPRATARLLQFASTQPWFADWKRTLPIGGEDGSLVERFGKSSLKDHVFAKTGTLSEARALSGYVDCASGKTMIFSIMVSAHTPGSSADRVAMDKIVERIAEAD</sequence>
<keyword evidence="4" id="KW-1185">Reference proteome</keyword>
<evidence type="ECO:0000256" key="1">
    <source>
        <dbReference type="ARBA" id="ARBA00006096"/>
    </source>
</evidence>
<dbReference type="Gene3D" id="3.50.80.20">
    <property type="entry name" value="D-Ala-D-Ala carboxypeptidase C, peptidase S13"/>
    <property type="match status" value="1"/>
</dbReference>
<gene>
    <name evidence="3" type="ORF">BDD14_3019</name>
</gene>
<dbReference type="PANTHER" id="PTHR30023">
    <property type="entry name" value="D-ALANYL-D-ALANINE CARBOXYPEPTIDASE"/>
    <property type="match status" value="1"/>
</dbReference>
<dbReference type="GO" id="GO:0004185">
    <property type="term" value="F:serine-type carboxypeptidase activity"/>
    <property type="evidence" value="ECO:0007669"/>
    <property type="project" value="InterPro"/>
</dbReference>
<dbReference type="NCBIfam" id="TIGR00666">
    <property type="entry name" value="PBP4"/>
    <property type="match status" value="2"/>
</dbReference>
<dbReference type="SUPFAM" id="SSF56601">
    <property type="entry name" value="beta-lactamase/transpeptidase-like"/>
    <property type="match status" value="1"/>
</dbReference>
<accession>A0A4V2G4M3</accession>
<evidence type="ECO:0000313" key="4">
    <source>
        <dbReference type="Proteomes" id="UP000292958"/>
    </source>
</evidence>
<evidence type="ECO:0000313" key="3">
    <source>
        <dbReference type="EMBL" id="RZU41496.1"/>
    </source>
</evidence>
<organism evidence="3 4">
    <name type="scientific">Edaphobacter modestus</name>
    <dbReference type="NCBI Taxonomy" id="388466"/>
    <lineage>
        <taxon>Bacteria</taxon>
        <taxon>Pseudomonadati</taxon>
        <taxon>Acidobacteriota</taxon>
        <taxon>Terriglobia</taxon>
        <taxon>Terriglobales</taxon>
        <taxon>Acidobacteriaceae</taxon>
        <taxon>Edaphobacter</taxon>
    </lineage>
</organism>
<protein>
    <submittedName>
        <fullName evidence="3">D-alanyl-D-alanine carboxypeptidase/D-alanyl-D-alanine-endopeptidase (Penicillin-binding protein 4)</fullName>
    </submittedName>
</protein>
<comment type="caution">
    <text evidence="3">The sequence shown here is derived from an EMBL/GenBank/DDBJ whole genome shotgun (WGS) entry which is preliminary data.</text>
</comment>
<dbReference type="Gene3D" id="3.40.710.10">
    <property type="entry name" value="DD-peptidase/beta-lactamase superfamily"/>
    <property type="match status" value="1"/>
</dbReference>
<dbReference type="GO" id="GO:0000270">
    <property type="term" value="P:peptidoglycan metabolic process"/>
    <property type="evidence" value="ECO:0007669"/>
    <property type="project" value="TreeGrafter"/>
</dbReference>
<dbReference type="EMBL" id="SHKW01000001">
    <property type="protein sequence ID" value="RZU41496.1"/>
    <property type="molecule type" value="Genomic_DNA"/>
</dbReference>
<keyword evidence="3" id="KW-0121">Carboxypeptidase</keyword>
<comment type="similarity">
    <text evidence="1">Belongs to the peptidase S13 family.</text>
</comment>
<dbReference type="InterPro" id="IPR000667">
    <property type="entry name" value="Peptidase_S13"/>
</dbReference>
<keyword evidence="3" id="KW-0645">Protease</keyword>
<keyword evidence="2" id="KW-0378">Hydrolase</keyword>
<proteinExistence type="inferred from homology"/>